<proteinExistence type="predicted"/>
<protein>
    <submittedName>
        <fullName evidence="2">Uncharacterized protein</fullName>
    </submittedName>
</protein>
<gene>
    <name evidence="2" type="ORF">C1H76_3225</name>
</gene>
<feature type="region of interest" description="Disordered" evidence="1">
    <location>
        <begin position="303"/>
        <end position="327"/>
    </location>
</feature>
<dbReference type="EMBL" id="PTQR01000039">
    <property type="protein sequence ID" value="TKX24616.1"/>
    <property type="molecule type" value="Genomic_DNA"/>
</dbReference>
<feature type="region of interest" description="Disordered" evidence="1">
    <location>
        <begin position="14"/>
        <end position="57"/>
    </location>
</feature>
<feature type="compositionally biased region" description="Basic and acidic residues" evidence="1">
    <location>
        <begin position="303"/>
        <end position="319"/>
    </location>
</feature>
<comment type="caution">
    <text evidence="2">The sequence shown here is derived from an EMBL/GenBank/DDBJ whole genome shotgun (WGS) entry which is preliminary data.</text>
</comment>
<feature type="region of interest" description="Disordered" evidence="1">
    <location>
        <begin position="479"/>
        <end position="503"/>
    </location>
</feature>
<evidence type="ECO:0000256" key="1">
    <source>
        <dbReference type="SAM" id="MobiDB-lite"/>
    </source>
</evidence>
<evidence type="ECO:0000313" key="3">
    <source>
        <dbReference type="Proteomes" id="UP000308133"/>
    </source>
</evidence>
<feature type="compositionally biased region" description="Low complexity" evidence="1">
    <location>
        <begin position="130"/>
        <end position="149"/>
    </location>
</feature>
<sequence>MTFSDVFDMITDEGRYPIRADPTDSPSTRIPKGDGRRTMRERKSNDEPLPYPPFMDPLVQGAKRRHQARKPVQDKAPLTPLQQDLVSNPYVRIFLSPLRQDALTNLLLPRFFLQPFSTALVPLKSPPKGSRPSQSNPDPSDPSDALSSPAHEPPHDARPRSRPTLLPTTSPLISGQLQGRVKRKPSSPPKGPLSTRPTDPSDPPDPANGGEGTTVLPANPVTYAPLSATLLRALHSTQRWRQLVTAQHETRFEMERRQWGFSLQEALFWAGQGCYDQVAEGMGGAGRRGELIGFSGGDLRREMERRAEGKEEGEGEERMGQGWVDEEEGREMEAEGKQAQGEWAIAVFGTPPPEQITVQQWLALWAGMVPGGQVRREWRFFLPALMGERRGADERLEKLREYVVQKVRNGVRERQDDAREEAQGAEEWQAVAFRVNGGTNKAAMALMRLELFYCEGGMWDAESKERLWERWREEQLYGPNGKKNLDDTRPRDTRRNGSGNTLI</sequence>
<organism evidence="2 3">
    <name type="scientific">Elsinoe australis</name>
    <dbReference type="NCBI Taxonomy" id="40998"/>
    <lineage>
        <taxon>Eukaryota</taxon>
        <taxon>Fungi</taxon>
        <taxon>Dikarya</taxon>
        <taxon>Ascomycota</taxon>
        <taxon>Pezizomycotina</taxon>
        <taxon>Dothideomycetes</taxon>
        <taxon>Dothideomycetidae</taxon>
        <taxon>Myriangiales</taxon>
        <taxon>Elsinoaceae</taxon>
        <taxon>Elsinoe</taxon>
    </lineage>
</organism>
<dbReference type="AlphaFoldDB" id="A0A4U7B768"/>
<feature type="compositionally biased region" description="Basic and acidic residues" evidence="1">
    <location>
        <begin position="31"/>
        <end position="46"/>
    </location>
</feature>
<dbReference type="Proteomes" id="UP000308133">
    <property type="component" value="Unassembled WGS sequence"/>
</dbReference>
<feature type="compositionally biased region" description="Polar residues" evidence="1">
    <location>
        <begin position="166"/>
        <end position="177"/>
    </location>
</feature>
<name>A0A4U7B768_9PEZI</name>
<feature type="compositionally biased region" description="Basic and acidic residues" evidence="1">
    <location>
        <begin position="483"/>
        <end position="495"/>
    </location>
</feature>
<reference evidence="2 3" key="1">
    <citation type="submission" date="2018-02" db="EMBL/GenBank/DDBJ databases">
        <title>Draft genome sequences of Elsinoe sp., causing black scab on jojoba.</title>
        <authorList>
            <person name="Stodart B."/>
            <person name="Jeffress S."/>
            <person name="Ash G."/>
            <person name="Arun Chinnappa K."/>
        </authorList>
    </citation>
    <scope>NUCLEOTIDE SEQUENCE [LARGE SCALE GENOMIC DNA]</scope>
    <source>
        <strain evidence="2 3">Hillstone_2</strain>
    </source>
</reference>
<feature type="region of interest" description="Disordered" evidence="1">
    <location>
        <begin position="123"/>
        <end position="219"/>
    </location>
</feature>
<accession>A0A4U7B768</accession>
<evidence type="ECO:0000313" key="2">
    <source>
        <dbReference type="EMBL" id="TKX24616.1"/>
    </source>
</evidence>